<organism evidence="2 3">
    <name type="scientific">Pleurodeles waltl</name>
    <name type="common">Iberian ribbed newt</name>
    <dbReference type="NCBI Taxonomy" id="8319"/>
    <lineage>
        <taxon>Eukaryota</taxon>
        <taxon>Metazoa</taxon>
        <taxon>Chordata</taxon>
        <taxon>Craniata</taxon>
        <taxon>Vertebrata</taxon>
        <taxon>Euteleostomi</taxon>
        <taxon>Amphibia</taxon>
        <taxon>Batrachia</taxon>
        <taxon>Caudata</taxon>
        <taxon>Salamandroidea</taxon>
        <taxon>Salamandridae</taxon>
        <taxon>Pleurodelinae</taxon>
        <taxon>Pleurodeles</taxon>
    </lineage>
</organism>
<dbReference type="GO" id="GO:0033700">
    <property type="term" value="P:phospholipid efflux"/>
    <property type="evidence" value="ECO:0007669"/>
    <property type="project" value="TreeGrafter"/>
</dbReference>
<dbReference type="InterPro" id="IPR056264">
    <property type="entry name" value="R2_ABCA1-4-like"/>
</dbReference>
<evidence type="ECO:0000313" key="3">
    <source>
        <dbReference type="Proteomes" id="UP001066276"/>
    </source>
</evidence>
<dbReference type="GO" id="GO:0090556">
    <property type="term" value="F:phosphatidylserine floppase activity"/>
    <property type="evidence" value="ECO:0007669"/>
    <property type="project" value="TreeGrafter"/>
</dbReference>
<feature type="non-terminal residue" evidence="2">
    <location>
        <position position="1"/>
    </location>
</feature>
<dbReference type="Pfam" id="PF23321">
    <property type="entry name" value="R1_ABCA1"/>
    <property type="match status" value="1"/>
</dbReference>
<protein>
    <recommendedName>
        <fullName evidence="1">ABCA1-4-like C-terminal R2 regulatory domain-containing protein</fullName>
    </recommendedName>
</protein>
<dbReference type="EMBL" id="JANPWB010000001">
    <property type="protein sequence ID" value="KAJ1219206.1"/>
    <property type="molecule type" value="Genomic_DNA"/>
</dbReference>
<gene>
    <name evidence="2" type="ORF">NDU88_006777</name>
</gene>
<proteinExistence type="predicted"/>
<reference evidence="2" key="1">
    <citation type="journal article" date="2022" name="bioRxiv">
        <title>Sequencing and chromosome-scale assembly of the giantPleurodeles waltlgenome.</title>
        <authorList>
            <person name="Brown T."/>
            <person name="Elewa A."/>
            <person name="Iarovenko S."/>
            <person name="Subramanian E."/>
            <person name="Araus A.J."/>
            <person name="Petzold A."/>
            <person name="Susuki M."/>
            <person name="Suzuki K.-i.T."/>
            <person name="Hayashi T."/>
            <person name="Toyoda A."/>
            <person name="Oliveira C."/>
            <person name="Osipova E."/>
            <person name="Leigh N.D."/>
            <person name="Simon A."/>
            <person name="Yun M.H."/>
        </authorList>
    </citation>
    <scope>NUCLEOTIDE SEQUENCE</scope>
    <source>
        <strain evidence="2">20211129_DDA</strain>
        <tissue evidence="2">Liver</tissue>
    </source>
</reference>
<evidence type="ECO:0000259" key="1">
    <source>
        <dbReference type="Pfam" id="PF23321"/>
    </source>
</evidence>
<evidence type="ECO:0000313" key="2">
    <source>
        <dbReference type="EMBL" id="KAJ1219206.1"/>
    </source>
</evidence>
<keyword evidence="3" id="KW-1185">Reference proteome</keyword>
<dbReference type="PANTHER" id="PTHR19229">
    <property type="entry name" value="ATP-BINDING CASSETTE TRANSPORTER SUBFAMILY A ABCA"/>
    <property type="match status" value="1"/>
</dbReference>
<dbReference type="GO" id="GO:0140359">
    <property type="term" value="F:ABC-type transporter activity"/>
    <property type="evidence" value="ECO:0007669"/>
    <property type="project" value="InterPro"/>
</dbReference>
<dbReference type="PANTHER" id="PTHR19229:SF234">
    <property type="entry name" value="ATP-BINDING CASSETTE SUB-FAMILY A MEMBER 1-LIKE"/>
    <property type="match status" value="1"/>
</dbReference>
<dbReference type="InterPro" id="IPR026082">
    <property type="entry name" value="ABCA"/>
</dbReference>
<sequence length="81" mass="8943">FGEGYTVIVRVAGLPPKLQPVEAFVESSFPGSVLKEKHHNTLQYQLPFGLISLSAIFSAFTENKAQLNIEDYSVSQTTLDQ</sequence>
<dbReference type="AlphaFoldDB" id="A0AAV7X216"/>
<dbReference type="GO" id="GO:0090554">
    <property type="term" value="F:phosphatidylcholine floppase activity"/>
    <property type="evidence" value="ECO:0007669"/>
    <property type="project" value="TreeGrafter"/>
</dbReference>
<feature type="domain" description="ABCA1-4-like C-terminal R2 regulatory" evidence="1">
    <location>
        <begin position="2"/>
        <end position="76"/>
    </location>
</feature>
<dbReference type="GO" id="GO:0016020">
    <property type="term" value="C:membrane"/>
    <property type="evidence" value="ECO:0007669"/>
    <property type="project" value="InterPro"/>
</dbReference>
<name>A0AAV7X216_PLEWA</name>
<accession>A0AAV7X216</accession>
<feature type="non-terminal residue" evidence="2">
    <location>
        <position position="81"/>
    </location>
</feature>
<dbReference type="Proteomes" id="UP001066276">
    <property type="component" value="Chromosome 1_1"/>
</dbReference>
<comment type="caution">
    <text evidence="2">The sequence shown here is derived from an EMBL/GenBank/DDBJ whole genome shotgun (WGS) entry which is preliminary data.</text>
</comment>